<dbReference type="InterPro" id="IPR013656">
    <property type="entry name" value="PAS_4"/>
</dbReference>
<dbReference type="SUPFAM" id="SSF47384">
    <property type="entry name" value="Homodimeric domain of signal transducing histidine kinase"/>
    <property type="match status" value="1"/>
</dbReference>
<dbReference type="SMART" id="SM00086">
    <property type="entry name" value="PAC"/>
    <property type="match status" value="2"/>
</dbReference>
<dbReference type="SUPFAM" id="SSF55874">
    <property type="entry name" value="ATPase domain of HSP90 chaperone/DNA topoisomerase II/histidine kinase"/>
    <property type="match status" value="1"/>
</dbReference>
<evidence type="ECO:0000313" key="10">
    <source>
        <dbReference type="Proteomes" id="UP000773614"/>
    </source>
</evidence>
<dbReference type="SUPFAM" id="SSF52172">
    <property type="entry name" value="CheY-like"/>
    <property type="match status" value="1"/>
</dbReference>
<dbReference type="InterPro" id="IPR005467">
    <property type="entry name" value="His_kinase_dom"/>
</dbReference>
<name>A0A964WT88_9HYPH</name>
<dbReference type="InterPro" id="IPR036890">
    <property type="entry name" value="HATPase_C_sf"/>
</dbReference>
<evidence type="ECO:0000259" key="6">
    <source>
        <dbReference type="PROSITE" id="PS50110"/>
    </source>
</evidence>
<dbReference type="InterPro" id="IPR035965">
    <property type="entry name" value="PAS-like_dom_sf"/>
</dbReference>
<dbReference type="Gene3D" id="1.10.287.130">
    <property type="match status" value="1"/>
</dbReference>
<accession>A0A964WT88</accession>
<feature type="domain" description="PAS" evidence="7">
    <location>
        <begin position="320"/>
        <end position="390"/>
    </location>
</feature>
<dbReference type="SMART" id="SM00448">
    <property type="entry name" value="REC"/>
    <property type="match status" value="1"/>
</dbReference>
<dbReference type="SUPFAM" id="SSF55785">
    <property type="entry name" value="PYP-like sensor domain (PAS domain)"/>
    <property type="match status" value="3"/>
</dbReference>
<dbReference type="InterPro" id="IPR000014">
    <property type="entry name" value="PAS"/>
</dbReference>
<dbReference type="AlphaFoldDB" id="A0A964WT88"/>
<dbReference type="InterPro" id="IPR036097">
    <property type="entry name" value="HisK_dim/P_sf"/>
</dbReference>
<dbReference type="Gene3D" id="3.30.565.10">
    <property type="entry name" value="Histidine kinase-like ATPase, C-terminal domain"/>
    <property type="match status" value="1"/>
</dbReference>
<feature type="domain" description="Response regulatory" evidence="6">
    <location>
        <begin position="730"/>
        <end position="846"/>
    </location>
</feature>
<dbReference type="CDD" id="cd16919">
    <property type="entry name" value="HATPase_CckA-like"/>
    <property type="match status" value="1"/>
</dbReference>
<dbReference type="RefSeq" id="WP_161140130.1">
    <property type="nucleotide sequence ID" value="NZ_SPKJ01000021.1"/>
</dbReference>
<dbReference type="SMART" id="SM00387">
    <property type="entry name" value="HATPase_c"/>
    <property type="match status" value="1"/>
</dbReference>
<dbReference type="SMART" id="SM00388">
    <property type="entry name" value="HisKA"/>
    <property type="match status" value="1"/>
</dbReference>
<dbReference type="InterPro" id="IPR000700">
    <property type="entry name" value="PAS-assoc_C"/>
</dbReference>
<dbReference type="GO" id="GO:0000155">
    <property type="term" value="F:phosphorelay sensor kinase activity"/>
    <property type="evidence" value="ECO:0007669"/>
    <property type="project" value="InterPro"/>
</dbReference>
<dbReference type="InterPro" id="IPR001610">
    <property type="entry name" value="PAC"/>
</dbReference>
<dbReference type="PROSITE" id="PS50113">
    <property type="entry name" value="PAC"/>
    <property type="match status" value="2"/>
</dbReference>
<dbReference type="Pfam" id="PF00512">
    <property type="entry name" value="HisKA"/>
    <property type="match status" value="1"/>
</dbReference>
<dbReference type="Pfam" id="PF08447">
    <property type="entry name" value="PAS_3"/>
    <property type="match status" value="1"/>
</dbReference>
<dbReference type="InterPro" id="IPR003661">
    <property type="entry name" value="HisK_dim/P_dom"/>
</dbReference>
<dbReference type="OrthoDB" id="9796100at2"/>
<dbReference type="Gene3D" id="3.30.450.20">
    <property type="entry name" value="PAS domain"/>
    <property type="match status" value="3"/>
</dbReference>
<evidence type="ECO:0000256" key="4">
    <source>
        <dbReference type="PROSITE-ProRule" id="PRU00169"/>
    </source>
</evidence>
<evidence type="ECO:0000259" key="8">
    <source>
        <dbReference type="PROSITE" id="PS50113"/>
    </source>
</evidence>
<dbReference type="InterPro" id="IPR011006">
    <property type="entry name" value="CheY-like_superfamily"/>
</dbReference>
<keyword evidence="3 4" id="KW-0597">Phosphoprotein</keyword>
<dbReference type="PROSITE" id="PS50109">
    <property type="entry name" value="HIS_KIN"/>
    <property type="match status" value="1"/>
</dbReference>
<dbReference type="InterPro" id="IPR004358">
    <property type="entry name" value="Sig_transdc_His_kin-like_C"/>
</dbReference>
<comment type="catalytic activity">
    <reaction evidence="1">
        <text>ATP + protein L-histidine = ADP + protein N-phospho-L-histidine.</text>
        <dbReference type="EC" id="2.7.13.3"/>
    </reaction>
</comment>
<dbReference type="Pfam" id="PF00072">
    <property type="entry name" value="Response_reg"/>
    <property type="match status" value="1"/>
</dbReference>
<dbReference type="SMART" id="SM00091">
    <property type="entry name" value="PAS"/>
    <property type="match status" value="3"/>
</dbReference>
<dbReference type="CDD" id="cd00130">
    <property type="entry name" value="PAS"/>
    <property type="match status" value="2"/>
</dbReference>
<evidence type="ECO:0000256" key="2">
    <source>
        <dbReference type="ARBA" id="ARBA00012438"/>
    </source>
</evidence>
<organism evidence="9 10">
    <name type="scientific">Propylenella binzhouense</name>
    <dbReference type="NCBI Taxonomy" id="2555902"/>
    <lineage>
        <taxon>Bacteria</taxon>
        <taxon>Pseudomonadati</taxon>
        <taxon>Pseudomonadota</taxon>
        <taxon>Alphaproteobacteria</taxon>
        <taxon>Hyphomicrobiales</taxon>
        <taxon>Propylenellaceae</taxon>
        <taxon>Propylenella</taxon>
    </lineage>
</organism>
<dbReference type="PANTHER" id="PTHR43065:SF49">
    <property type="entry name" value="HISTIDINE KINASE"/>
    <property type="match status" value="1"/>
</dbReference>
<dbReference type="InterPro" id="IPR003594">
    <property type="entry name" value="HATPase_dom"/>
</dbReference>
<dbReference type="PRINTS" id="PR00344">
    <property type="entry name" value="BCTRLSENSOR"/>
</dbReference>
<dbReference type="EMBL" id="SPKJ01000021">
    <property type="protein sequence ID" value="MYZ47782.1"/>
    <property type="molecule type" value="Genomic_DNA"/>
</dbReference>
<dbReference type="Pfam" id="PF08448">
    <property type="entry name" value="PAS_4"/>
    <property type="match status" value="2"/>
</dbReference>
<feature type="modified residue" description="4-aspartylphosphate" evidence="4">
    <location>
        <position position="780"/>
    </location>
</feature>
<dbReference type="InterPro" id="IPR001789">
    <property type="entry name" value="Sig_transdc_resp-reg_receiver"/>
</dbReference>
<evidence type="ECO:0000256" key="3">
    <source>
        <dbReference type="ARBA" id="ARBA00022553"/>
    </source>
</evidence>
<dbReference type="Gene3D" id="3.40.50.2300">
    <property type="match status" value="1"/>
</dbReference>
<comment type="caution">
    <text evidence="9">The sequence shown here is derived from an EMBL/GenBank/DDBJ whole genome shotgun (WGS) entry which is preliminary data.</text>
</comment>
<reference evidence="9" key="1">
    <citation type="submission" date="2019-03" db="EMBL/GenBank/DDBJ databases">
        <title>Afifella sp. nov., isolated from activated sludge.</title>
        <authorList>
            <person name="Li Q."/>
            <person name="Liu Y."/>
        </authorList>
    </citation>
    <scope>NUCLEOTIDE SEQUENCE</scope>
    <source>
        <strain evidence="9">L72</strain>
    </source>
</reference>
<dbReference type="Pfam" id="PF02518">
    <property type="entry name" value="HATPase_c"/>
    <property type="match status" value="1"/>
</dbReference>
<evidence type="ECO:0000259" key="5">
    <source>
        <dbReference type="PROSITE" id="PS50109"/>
    </source>
</evidence>
<dbReference type="EC" id="2.7.13.3" evidence="2"/>
<dbReference type="Proteomes" id="UP000773614">
    <property type="component" value="Unassembled WGS sequence"/>
</dbReference>
<proteinExistence type="predicted"/>
<dbReference type="CDD" id="cd18161">
    <property type="entry name" value="REC_hyHK_blue-like"/>
    <property type="match status" value="1"/>
</dbReference>
<dbReference type="PROSITE" id="PS50112">
    <property type="entry name" value="PAS"/>
    <property type="match status" value="1"/>
</dbReference>
<evidence type="ECO:0000313" key="9">
    <source>
        <dbReference type="EMBL" id="MYZ47782.1"/>
    </source>
</evidence>
<dbReference type="NCBIfam" id="TIGR00229">
    <property type="entry name" value="sensory_box"/>
    <property type="match status" value="2"/>
</dbReference>
<protein>
    <recommendedName>
        <fullName evidence="2">histidine kinase</fullName>
        <ecNumber evidence="2">2.7.13.3</ecNumber>
    </recommendedName>
</protein>
<feature type="domain" description="PAC" evidence="8">
    <location>
        <begin position="264"/>
        <end position="319"/>
    </location>
</feature>
<dbReference type="PANTHER" id="PTHR43065">
    <property type="entry name" value="SENSOR HISTIDINE KINASE"/>
    <property type="match status" value="1"/>
</dbReference>
<keyword evidence="10" id="KW-1185">Reference proteome</keyword>
<dbReference type="InterPro" id="IPR013655">
    <property type="entry name" value="PAS_fold_3"/>
</dbReference>
<sequence>MTLDDPAAGSPGSPRAADAGPGLRVDLAAIFRASPNPYVILDPDLTIVGANDAYLRATMRKLPEIVGRNMFEAFPSDPASESFRLLQGSFDRVRRNRSADHLPLIKYDIAGPDGRLEERYWSATHVPLFDAAGGLAHILQHTVDVTELQRLRRMADRNAGTVPPVQPLESGVLWRAKAVQDENAALEDDLRSLRELFEQAPSFMAVLKGPEHVFDLANAAYLRLVGNRAVHGRPVREVLPEVEGQGFFEHLDRVFATGEPFVGQSMRVLLRETPDAPAAERHLDLVYQPIRDTEGRVTGIFVQGHDITEQRRAEAALRESEGRFRLVAESAPVMLWMGDANGKCVYLNRELRRFWGVEEEATGGFDWSVTLHPDDRETLFRPFEEAMRERRGFQVEARYRRADGAFRVLRTEAQPRFDPDGTFLGMIGVNVDVTEARAAEAALHELNATLEEQVLERTRELREREAALRQAQKMEVIGQLTGGVAHDFNNLLQVIVGNLEILQRNIAAESSRLKRAADNAMNGARRASTLTQRLLAFSRRQPLDPRPLNANRLVSDMSELLHRTLGETISVETVLSAGLWSVEADANQLESAILNLAVNARDAMPDGGKLTIETANTRIDEAYAATHAEVAPGQYVVICVSDNGEGMTRETAARVFEPFFTTKEPGKGTGLGLSMVYGFVKQSGGHVKIYSEPGHGTTVKIYLPRMVHSLGEDEEIGQAAIIPEGSQDETILVVEDDDDVRGYSVEILRELGYRVIEAHDGTAALRLLARQNRVDLLFTDVVLPGGMNGADLARDARAIRPGLKVLFTTGYARDAIVHHGRLDPGVQLITKPFIYADLAAKVRDVLDTERPSRPPQPPR</sequence>
<feature type="domain" description="PAC" evidence="8">
    <location>
        <begin position="393"/>
        <end position="445"/>
    </location>
</feature>
<evidence type="ECO:0000259" key="7">
    <source>
        <dbReference type="PROSITE" id="PS50112"/>
    </source>
</evidence>
<feature type="domain" description="Histidine kinase" evidence="5">
    <location>
        <begin position="483"/>
        <end position="707"/>
    </location>
</feature>
<evidence type="ECO:0000256" key="1">
    <source>
        <dbReference type="ARBA" id="ARBA00000085"/>
    </source>
</evidence>
<gene>
    <name evidence="9" type="ORF">E4O86_08660</name>
</gene>
<dbReference type="PROSITE" id="PS50110">
    <property type="entry name" value="RESPONSE_REGULATORY"/>
    <property type="match status" value="1"/>
</dbReference>